<dbReference type="STRING" id="1445510.YC6258_01092"/>
<feature type="coiled-coil region" evidence="1">
    <location>
        <begin position="44"/>
        <end position="71"/>
    </location>
</feature>
<dbReference type="Pfam" id="PF04340">
    <property type="entry name" value="DUF484"/>
    <property type="match status" value="1"/>
</dbReference>
<dbReference type="Proteomes" id="UP000032266">
    <property type="component" value="Chromosome"/>
</dbReference>
<reference evidence="2 3" key="1">
    <citation type="submission" date="2014-01" db="EMBL/GenBank/DDBJ databases">
        <title>Full genme sequencing of cellulolytic bacterium Gynuella sunshinyii YC6258T gen. nov., sp. nov.</title>
        <authorList>
            <person name="Khan H."/>
            <person name="Chung E.J."/>
            <person name="Chung Y.R."/>
        </authorList>
    </citation>
    <scope>NUCLEOTIDE SEQUENCE [LARGE SCALE GENOMIC DNA]</scope>
    <source>
        <strain evidence="2 3">YC6258</strain>
    </source>
</reference>
<dbReference type="HOGENOM" id="CLU_073320_1_1_6"/>
<proteinExistence type="predicted"/>
<gene>
    <name evidence="2" type="ORF">YC6258_01092</name>
</gene>
<protein>
    <recommendedName>
        <fullName evidence="4">DUF484 domain-containing protein</fullName>
    </recommendedName>
</protein>
<dbReference type="OrthoDB" id="8525200at2"/>
<evidence type="ECO:0008006" key="4">
    <source>
        <dbReference type="Google" id="ProtNLM"/>
    </source>
</evidence>
<evidence type="ECO:0000313" key="3">
    <source>
        <dbReference type="Proteomes" id="UP000032266"/>
    </source>
</evidence>
<dbReference type="AlphaFoldDB" id="A0A0C5V0R9"/>
<dbReference type="RefSeq" id="WP_044616035.1">
    <property type="nucleotide sequence ID" value="NZ_CP007142.1"/>
</dbReference>
<keyword evidence="1" id="KW-0175">Coiled coil</keyword>
<dbReference type="PANTHER" id="PTHR38765:SF1">
    <property type="entry name" value="DUF484 DOMAIN-CONTAINING PROTEIN"/>
    <property type="match status" value="1"/>
</dbReference>
<name>A0A0C5V0R9_9GAMM</name>
<dbReference type="InterPro" id="IPR029016">
    <property type="entry name" value="GAF-like_dom_sf"/>
</dbReference>
<evidence type="ECO:0000256" key="1">
    <source>
        <dbReference type="SAM" id="Coils"/>
    </source>
</evidence>
<dbReference type="Gene3D" id="3.30.450.40">
    <property type="match status" value="1"/>
</dbReference>
<sequence>MEQPNTQLTEEDIERFLSLNPRFFHGREKLLRSMRIPHVSGKAVSLLERQNALLREDIAELNQRLETLISHAHENDRLFNRLRSLVLELMVVSSLPQLAEQLHLHLTRHFNVDEVRLLLSTPGTTHAPWIAPLPEAETLGTHNDLLSQSKAVCGTFDQPLTQLLLGPDTQSQSLAMASIHYDQCYGLLVLGSTQKDYFRNSMDTLFLTYLSDVTARVLAHLSNQ</sequence>
<accession>A0A0C5V0R9</accession>
<organism evidence="2 3">
    <name type="scientific">Gynuella sunshinyii YC6258</name>
    <dbReference type="NCBI Taxonomy" id="1445510"/>
    <lineage>
        <taxon>Bacteria</taxon>
        <taxon>Pseudomonadati</taxon>
        <taxon>Pseudomonadota</taxon>
        <taxon>Gammaproteobacteria</taxon>
        <taxon>Oceanospirillales</taxon>
        <taxon>Saccharospirillaceae</taxon>
        <taxon>Gynuella</taxon>
    </lineage>
</organism>
<dbReference type="InterPro" id="IPR007435">
    <property type="entry name" value="DUF484"/>
</dbReference>
<dbReference type="PANTHER" id="PTHR38765">
    <property type="entry name" value="DUF484 DOMAIN-CONTAINING PROTEIN"/>
    <property type="match status" value="1"/>
</dbReference>
<dbReference type="KEGG" id="gsn:YC6258_01092"/>
<evidence type="ECO:0000313" key="2">
    <source>
        <dbReference type="EMBL" id="AJQ93140.1"/>
    </source>
</evidence>
<keyword evidence="3" id="KW-1185">Reference proteome</keyword>
<dbReference type="EMBL" id="CP007142">
    <property type="protein sequence ID" value="AJQ93140.1"/>
    <property type="molecule type" value="Genomic_DNA"/>
</dbReference>